<dbReference type="InterPro" id="IPR017853">
    <property type="entry name" value="GH"/>
</dbReference>
<organism evidence="3 4">
    <name type="scientific">Polaribacter pectinis</name>
    <dbReference type="NCBI Taxonomy" id="2738844"/>
    <lineage>
        <taxon>Bacteria</taxon>
        <taxon>Pseudomonadati</taxon>
        <taxon>Bacteroidota</taxon>
        <taxon>Flavobacteriia</taxon>
        <taxon>Flavobacteriales</taxon>
        <taxon>Flavobacteriaceae</taxon>
    </lineage>
</organism>
<dbReference type="Gene3D" id="3.20.20.80">
    <property type="entry name" value="Glycosidases"/>
    <property type="match status" value="1"/>
</dbReference>
<evidence type="ECO:0000256" key="1">
    <source>
        <dbReference type="ARBA" id="ARBA00022676"/>
    </source>
</evidence>
<evidence type="ECO:0000256" key="2">
    <source>
        <dbReference type="ARBA" id="ARBA00022679"/>
    </source>
</evidence>
<keyword evidence="4" id="KW-1185">Reference proteome</keyword>
<dbReference type="PANTHER" id="PTHR38784:SF1">
    <property type="entry name" value="SUCROSE PHOSPHORYLASE"/>
    <property type="match status" value="1"/>
</dbReference>
<sequence length="574" mass="65611">MNIISNGVMLNAYPDSIGTNLSDTVNLLQKEELKDVFSLFYVLPTFFNSDLDRGFSVIDYNLNKELVSTDDLKTLESLNIELKFDIVLNHLSVNSPQFKDLLANGEASKFKEFFIDWNTFWENNGTKNKDGIVIPKEEYLNKLFMRKSGLPILKVPFPDGTEKPYWNTFYQEINYSKITIEEILTIEGVTEDQAKTIAKKVNGAIENKLKIEDVDFENFNNLKGKIIPIVNKNRSFLGQMDVNAKSELVWDFYEETLAKVKSFGCKILRLDAFAYLHKEVGQTNFFNKPGTWNYLDRINEIAKKNDLILLPEIHAEYGVNLHDEVAKEGYQIYDFFLPGLMIHTLETASNKAIITWANEIIEKGYKTVNMLGCHDGIPVLDLKGKEINGTYNKGLLEDSEIESIMETVINRGGRVKNLYDPSGKKISYYQVNATFFSALGESEKKLLLARTIQMFMPGIPQVWYLDLFAGKNNYEAADKGGSGGHKEINRTTLSNEDIEEGLKTEIVKNQLKIMRLRNTSKAFLGTMEIKNSKENELHIKWKNNNEFAELKANLVTSSFTINFSENETIKKMNF</sequence>
<dbReference type="EMBL" id="CP060695">
    <property type="protein sequence ID" value="QNM85356.1"/>
    <property type="molecule type" value="Genomic_DNA"/>
</dbReference>
<dbReference type="PANTHER" id="PTHR38784">
    <property type="entry name" value="SUCROSE PHOSPHORYLASE"/>
    <property type="match status" value="1"/>
</dbReference>
<name>A0A7G9L9Q7_9FLAO</name>
<keyword evidence="3" id="KW-0326">Glycosidase</keyword>
<evidence type="ECO:0000313" key="3">
    <source>
        <dbReference type="EMBL" id="QNM85356.1"/>
    </source>
</evidence>
<keyword evidence="1" id="KW-0328">Glycosyltransferase</keyword>
<dbReference type="Proteomes" id="UP000515808">
    <property type="component" value="Chromosome"/>
</dbReference>
<accession>A0A7G9L9Q7</accession>
<dbReference type="InterPro" id="IPR045857">
    <property type="entry name" value="O16G_dom_2"/>
</dbReference>
<dbReference type="GO" id="GO:0016757">
    <property type="term" value="F:glycosyltransferase activity"/>
    <property type="evidence" value="ECO:0007669"/>
    <property type="project" value="UniProtKB-KW"/>
</dbReference>
<dbReference type="Gene3D" id="3.90.400.10">
    <property type="entry name" value="Oligo-1,6-glucosidase, Domain 2"/>
    <property type="match status" value="1"/>
</dbReference>
<dbReference type="SUPFAM" id="SSF51445">
    <property type="entry name" value="(Trans)glycosidases"/>
    <property type="match status" value="1"/>
</dbReference>
<dbReference type="AlphaFoldDB" id="A0A7G9L9Q7"/>
<reference evidence="3 4" key="1">
    <citation type="submission" date="2020-08" db="EMBL/GenBank/DDBJ databases">
        <title>Polaribacter sp. L12M9 isolated from gut of the Korean scallop.</title>
        <authorList>
            <person name="Jeong Y.S."/>
        </authorList>
    </citation>
    <scope>NUCLEOTIDE SEQUENCE [LARGE SCALE GENOMIC DNA]</scope>
    <source>
        <strain evidence="3 4">L12M9</strain>
    </source>
</reference>
<proteinExistence type="predicted"/>
<protein>
    <submittedName>
        <fullName evidence="3">Glycosidase</fullName>
    </submittedName>
</protein>
<evidence type="ECO:0000313" key="4">
    <source>
        <dbReference type="Proteomes" id="UP000515808"/>
    </source>
</evidence>
<dbReference type="GO" id="GO:0016798">
    <property type="term" value="F:hydrolase activity, acting on glycosyl bonds"/>
    <property type="evidence" value="ECO:0007669"/>
    <property type="project" value="UniProtKB-KW"/>
</dbReference>
<keyword evidence="3" id="KW-0378">Hydrolase</keyword>
<gene>
    <name evidence="3" type="ORF">H9W90_14380</name>
</gene>
<keyword evidence="2" id="KW-0808">Transferase</keyword>
<dbReference type="RefSeq" id="WP_187482267.1">
    <property type="nucleotide sequence ID" value="NZ_CP060695.1"/>
</dbReference>
<dbReference type="KEGG" id="ppec:H9W90_14380"/>